<keyword evidence="2" id="KW-0472">Membrane</keyword>
<evidence type="ECO:0000313" key="3">
    <source>
        <dbReference type="EMBL" id="MFL9926011.1"/>
    </source>
</evidence>
<evidence type="ECO:0000256" key="2">
    <source>
        <dbReference type="SAM" id="Phobius"/>
    </source>
</evidence>
<accession>A0ABW9AC60</accession>
<keyword evidence="4" id="KW-1185">Reference proteome</keyword>
<evidence type="ECO:0000256" key="1">
    <source>
        <dbReference type="SAM" id="Coils"/>
    </source>
</evidence>
<evidence type="ECO:0000313" key="4">
    <source>
        <dbReference type="Proteomes" id="UP001629246"/>
    </source>
</evidence>
<dbReference type="RefSeq" id="WP_408159210.1">
    <property type="nucleotide sequence ID" value="NZ_JAQQFM010000007.1"/>
</dbReference>
<dbReference type="Proteomes" id="UP001629246">
    <property type="component" value="Unassembled WGS sequence"/>
</dbReference>
<feature type="coiled-coil region" evidence="1">
    <location>
        <begin position="80"/>
        <end position="107"/>
    </location>
</feature>
<protein>
    <submittedName>
        <fullName evidence="3">Phage abortive infection protein</fullName>
    </submittedName>
</protein>
<sequence>MTRPATDEAKTDNDPARTDNVMTGAWIALAFVAVCSVIILIFFVYQKARMGPYQMDHLGQTGDFIGGLLNPVIGGATVFLVFLTLRLQKAELNAAKLELAASRATMDAQNKAIEMQRFEQTFFSWLNTYSQIFSDLAFKNPHGFSVVGREALDKHMSYSLGDFETQKEYSNLSNDFELKRVKKISQKNIVLMDTYLTNSWDEFRLQLSSFVEPLTKTFLSLLAWIDAQKFLNDADKVQYAEIIKSQLSQSEIKLLINFTIWNQSDAFTRLTLKYKMFEAFYINSDEFRSRYIIEVGYAYRCQKALPHI</sequence>
<organism evidence="3 4">
    <name type="scientific">Herbaspirillum lusitanum</name>
    <dbReference type="NCBI Taxonomy" id="213312"/>
    <lineage>
        <taxon>Bacteria</taxon>
        <taxon>Pseudomonadati</taxon>
        <taxon>Pseudomonadota</taxon>
        <taxon>Betaproteobacteria</taxon>
        <taxon>Burkholderiales</taxon>
        <taxon>Oxalobacteraceae</taxon>
        <taxon>Herbaspirillum</taxon>
    </lineage>
</organism>
<feature type="transmembrane region" description="Helical" evidence="2">
    <location>
        <begin position="21"/>
        <end position="44"/>
    </location>
</feature>
<comment type="caution">
    <text evidence="3">The sequence shown here is derived from an EMBL/GenBank/DDBJ whole genome shotgun (WGS) entry which is preliminary data.</text>
</comment>
<dbReference type="EMBL" id="JAQQFM010000007">
    <property type="protein sequence ID" value="MFL9926011.1"/>
    <property type="molecule type" value="Genomic_DNA"/>
</dbReference>
<keyword evidence="2" id="KW-0812">Transmembrane</keyword>
<keyword evidence="2" id="KW-1133">Transmembrane helix</keyword>
<dbReference type="InterPro" id="IPR031709">
    <property type="entry name" value="PutAbiC"/>
</dbReference>
<dbReference type="Pfam" id="PF16872">
    <property type="entry name" value="putAbiC"/>
    <property type="match status" value="1"/>
</dbReference>
<proteinExistence type="predicted"/>
<gene>
    <name evidence="3" type="ORF">PQR62_17170</name>
</gene>
<feature type="transmembrane region" description="Helical" evidence="2">
    <location>
        <begin position="64"/>
        <end position="85"/>
    </location>
</feature>
<name>A0ABW9AC60_9BURK</name>
<reference evidence="3 4" key="1">
    <citation type="journal article" date="2024" name="Chem. Sci.">
        <title>Discovery of megapolipeptins by genome mining of a Burkholderiales bacteria collection.</title>
        <authorList>
            <person name="Paulo B.S."/>
            <person name="Recchia M.J.J."/>
            <person name="Lee S."/>
            <person name="Fergusson C.H."/>
            <person name="Romanowski S.B."/>
            <person name="Hernandez A."/>
            <person name="Krull N."/>
            <person name="Liu D.Y."/>
            <person name="Cavanagh H."/>
            <person name="Bos A."/>
            <person name="Gray C.A."/>
            <person name="Murphy B.T."/>
            <person name="Linington R.G."/>
            <person name="Eustaquio A.S."/>
        </authorList>
    </citation>
    <scope>NUCLEOTIDE SEQUENCE [LARGE SCALE GENOMIC DNA]</scope>
    <source>
        <strain evidence="3 4">RL21-008-BIB-A</strain>
    </source>
</reference>
<keyword evidence="1" id="KW-0175">Coiled coil</keyword>